<sequence>MHITILHQHHASPDCPATCRQYSFMEKLARRHEITLVATNAWRKLQVTHSYSWVPKRVELKECKVPYANKMGVVMRMLSFVGFAACAFYKLMRLKKPDVLWAVSVPLSVPFVVAQVARLRNVPWVFEVQDLWPSFPIEMGAVKYKWMQRLLYKMEYSLYKSASHIITLSPDMTAYVVAQGIDPAKVTTILNGTDIEKADAVTEADIEKLRTNYKLHGKQVVLYAGTYGRANDIPTIMQTIELLATDPTIVFVLTGTGYYEALLQELAQRVPNLLLLPPQSRDQVFGLFKLADLSLVTFNDLPVLASNSPAKFYDSLACGTPVIVTNPGWTKTFVENYSCGWYTPAEQPAKLAQTIKQVLNNKQTLIEAGNRGQQVAATLFDRQQLVKDLEAKLLEVVSKHEAVTR</sequence>
<dbReference type="RefSeq" id="WP_350412553.1">
    <property type="nucleotide sequence ID" value="NZ_JBEOKT010000008.1"/>
</dbReference>
<feature type="domain" description="Glycosyl transferase family 1" evidence="2">
    <location>
        <begin position="207"/>
        <end position="373"/>
    </location>
</feature>
<dbReference type="Pfam" id="PF13579">
    <property type="entry name" value="Glyco_trans_4_4"/>
    <property type="match status" value="1"/>
</dbReference>
<gene>
    <name evidence="4" type="ORF">ABS362_11130</name>
</gene>
<evidence type="ECO:0000259" key="3">
    <source>
        <dbReference type="Pfam" id="PF13579"/>
    </source>
</evidence>
<evidence type="ECO:0000313" key="5">
    <source>
        <dbReference type="Proteomes" id="UP001476807"/>
    </source>
</evidence>
<dbReference type="PANTHER" id="PTHR46401">
    <property type="entry name" value="GLYCOSYLTRANSFERASE WBBK-RELATED"/>
    <property type="match status" value="1"/>
</dbReference>
<evidence type="ECO:0000313" key="4">
    <source>
        <dbReference type="EMBL" id="MER2998100.1"/>
    </source>
</evidence>
<reference evidence="4 5" key="1">
    <citation type="submission" date="2024-06" db="EMBL/GenBank/DDBJ databases">
        <title>Pontibacter populi HYL7-15.</title>
        <authorList>
            <person name="Kim M.K."/>
        </authorList>
    </citation>
    <scope>NUCLEOTIDE SEQUENCE [LARGE SCALE GENOMIC DNA]</scope>
    <source>
        <strain evidence="4 5">HYL7-15</strain>
    </source>
</reference>
<dbReference type="Proteomes" id="UP001476807">
    <property type="component" value="Unassembled WGS sequence"/>
</dbReference>
<comment type="caution">
    <text evidence="4">The sequence shown here is derived from an EMBL/GenBank/DDBJ whole genome shotgun (WGS) entry which is preliminary data.</text>
</comment>
<name>A0ABV1RUR7_9BACT</name>
<dbReference type="InterPro" id="IPR001296">
    <property type="entry name" value="Glyco_trans_1"/>
</dbReference>
<dbReference type="SUPFAM" id="SSF53756">
    <property type="entry name" value="UDP-Glycosyltransferase/glycogen phosphorylase"/>
    <property type="match status" value="1"/>
</dbReference>
<dbReference type="Gene3D" id="3.40.50.2000">
    <property type="entry name" value="Glycogen Phosphorylase B"/>
    <property type="match status" value="2"/>
</dbReference>
<keyword evidence="5" id="KW-1185">Reference proteome</keyword>
<keyword evidence="1" id="KW-0808">Transferase</keyword>
<dbReference type="Pfam" id="PF00534">
    <property type="entry name" value="Glycos_transf_1"/>
    <property type="match status" value="1"/>
</dbReference>
<accession>A0ABV1RUR7</accession>
<dbReference type="PANTHER" id="PTHR46401:SF2">
    <property type="entry name" value="GLYCOSYLTRANSFERASE WBBK-RELATED"/>
    <property type="match status" value="1"/>
</dbReference>
<dbReference type="CDD" id="cd03794">
    <property type="entry name" value="GT4_WbuB-like"/>
    <property type="match status" value="1"/>
</dbReference>
<protein>
    <submittedName>
        <fullName evidence="4">Glycosyltransferase family 4 protein</fullName>
    </submittedName>
</protein>
<organism evidence="4 5">
    <name type="scientific">Pontibacter populi</name>
    <dbReference type="NCBI Taxonomy" id="890055"/>
    <lineage>
        <taxon>Bacteria</taxon>
        <taxon>Pseudomonadati</taxon>
        <taxon>Bacteroidota</taxon>
        <taxon>Cytophagia</taxon>
        <taxon>Cytophagales</taxon>
        <taxon>Hymenobacteraceae</taxon>
        <taxon>Pontibacter</taxon>
    </lineage>
</organism>
<evidence type="ECO:0000256" key="1">
    <source>
        <dbReference type="ARBA" id="ARBA00022679"/>
    </source>
</evidence>
<dbReference type="EMBL" id="JBEOKT010000008">
    <property type="protein sequence ID" value="MER2998100.1"/>
    <property type="molecule type" value="Genomic_DNA"/>
</dbReference>
<dbReference type="InterPro" id="IPR028098">
    <property type="entry name" value="Glyco_trans_4-like_N"/>
</dbReference>
<evidence type="ECO:0000259" key="2">
    <source>
        <dbReference type="Pfam" id="PF00534"/>
    </source>
</evidence>
<feature type="domain" description="Glycosyltransferase subfamily 4-like N-terminal" evidence="3">
    <location>
        <begin position="24"/>
        <end position="192"/>
    </location>
</feature>
<proteinExistence type="predicted"/>